<sequence>MSENERRNSPVGAVPHTILKPRASELYTGKDRLRRAMGWTDNKKKHLCIQTGKMLPPLFELIKQYLSNHWKSKSREERKRVASTSPPDIDHLEREGEQEQEQEQPQDGANTRNIDENRE</sequence>
<reference evidence="3" key="1">
    <citation type="journal article" date="2011" name="Science">
        <title>The plant cell wall-decomposing machinery underlies the functional diversity of forest fungi.</title>
        <authorList>
            <person name="Eastwood D.C."/>
            <person name="Floudas D."/>
            <person name="Binder M."/>
            <person name="Majcherczyk A."/>
            <person name="Schneider P."/>
            <person name="Aerts A."/>
            <person name="Asiegbu F.O."/>
            <person name="Baker S.E."/>
            <person name="Barry K."/>
            <person name="Bendiksby M."/>
            <person name="Blumentritt M."/>
            <person name="Coutinho P.M."/>
            <person name="Cullen D."/>
            <person name="de Vries R.P."/>
            <person name="Gathman A."/>
            <person name="Goodell B."/>
            <person name="Henrissat B."/>
            <person name="Ihrmark K."/>
            <person name="Kauserud H."/>
            <person name="Kohler A."/>
            <person name="LaButti K."/>
            <person name="Lapidus A."/>
            <person name="Lavin J.L."/>
            <person name="Lee Y.-H."/>
            <person name="Lindquist E."/>
            <person name="Lilly W."/>
            <person name="Lucas S."/>
            <person name="Morin E."/>
            <person name="Murat C."/>
            <person name="Oguiza J.A."/>
            <person name="Park J."/>
            <person name="Pisabarro A.G."/>
            <person name="Riley R."/>
            <person name="Rosling A."/>
            <person name="Salamov A."/>
            <person name="Schmidt O."/>
            <person name="Schmutz J."/>
            <person name="Skrede I."/>
            <person name="Stenlid J."/>
            <person name="Wiebenga A."/>
            <person name="Xie X."/>
            <person name="Kuees U."/>
            <person name="Hibbett D.S."/>
            <person name="Hoffmeister D."/>
            <person name="Hoegberg N."/>
            <person name="Martin F."/>
            <person name="Grigoriev I.V."/>
            <person name="Watkinson S.C."/>
        </authorList>
    </citation>
    <scope>NUCLEOTIDE SEQUENCE [LARGE SCALE GENOMIC DNA]</scope>
    <source>
        <strain evidence="3">strain S7.3</strain>
    </source>
</reference>
<evidence type="ECO:0000313" key="3">
    <source>
        <dbReference type="Proteomes" id="UP000008063"/>
    </source>
</evidence>
<dbReference type="InParanoid" id="F8PHS2"/>
<accession>F8PHS2</accession>
<protein>
    <submittedName>
        <fullName evidence="2">Uncharacterized protein</fullName>
    </submittedName>
</protein>
<dbReference type="EMBL" id="GL945474">
    <property type="protein sequence ID" value="EGO04551.1"/>
    <property type="molecule type" value="Genomic_DNA"/>
</dbReference>
<organism evidence="3">
    <name type="scientific">Serpula lacrymans var. lacrymans (strain S7.3)</name>
    <name type="common">Dry rot fungus</name>
    <dbReference type="NCBI Taxonomy" id="936435"/>
    <lineage>
        <taxon>Eukaryota</taxon>
        <taxon>Fungi</taxon>
        <taxon>Dikarya</taxon>
        <taxon>Basidiomycota</taxon>
        <taxon>Agaricomycotina</taxon>
        <taxon>Agaricomycetes</taxon>
        <taxon>Agaricomycetidae</taxon>
        <taxon>Boletales</taxon>
        <taxon>Coniophorineae</taxon>
        <taxon>Serpulaceae</taxon>
        <taxon>Serpula</taxon>
    </lineage>
</organism>
<evidence type="ECO:0000256" key="1">
    <source>
        <dbReference type="SAM" id="MobiDB-lite"/>
    </source>
</evidence>
<keyword evidence="3" id="KW-1185">Reference proteome</keyword>
<proteinExistence type="predicted"/>
<gene>
    <name evidence="2" type="ORF">SERLA73DRAFT_149015</name>
</gene>
<evidence type="ECO:0000313" key="2">
    <source>
        <dbReference type="EMBL" id="EGO04551.1"/>
    </source>
</evidence>
<feature type="compositionally biased region" description="Basic and acidic residues" evidence="1">
    <location>
        <begin position="88"/>
        <end position="97"/>
    </location>
</feature>
<dbReference type="Proteomes" id="UP000008063">
    <property type="component" value="Unassembled WGS sequence"/>
</dbReference>
<dbReference type="AlphaFoldDB" id="F8PHS2"/>
<name>F8PHS2_SERL3</name>
<feature type="region of interest" description="Disordered" evidence="1">
    <location>
        <begin position="70"/>
        <end position="119"/>
    </location>
</feature>
<dbReference type="HOGENOM" id="CLU_2098314_0_0_1"/>